<evidence type="ECO:0000313" key="1">
    <source>
        <dbReference type="EMBL" id="CAH8354859.1"/>
    </source>
</evidence>
<dbReference type="Proteomes" id="UP001642260">
    <property type="component" value="Unassembled WGS sequence"/>
</dbReference>
<organism evidence="1 2">
    <name type="scientific">Eruca vesicaria subsp. sativa</name>
    <name type="common">Garden rocket</name>
    <name type="synonym">Eruca sativa</name>
    <dbReference type="NCBI Taxonomy" id="29727"/>
    <lineage>
        <taxon>Eukaryota</taxon>
        <taxon>Viridiplantae</taxon>
        <taxon>Streptophyta</taxon>
        <taxon>Embryophyta</taxon>
        <taxon>Tracheophyta</taxon>
        <taxon>Spermatophyta</taxon>
        <taxon>Magnoliopsida</taxon>
        <taxon>eudicotyledons</taxon>
        <taxon>Gunneridae</taxon>
        <taxon>Pentapetalae</taxon>
        <taxon>rosids</taxon>
        <taxon>malvids</taxon>
        <taxon>Brassicales</taxon>
        <taxon>Brassicaceae</taxon>
        <taxon>Brassiceae</taxon>
        <taxon>Eruca</taxon>
    </lineage>
</organism>
<accession>A0ABC8KBC0</accession>
<sequence>MSPFLTRSIKSKFVISPPANVKETILNKNPILCSKKENPVQYEAVSEVVVKPGSSVNIKISASEIVEDLFFLHGFTNESRN</sequence>
<protein>
    <submittedName>
        <fullName evidence="1">Uncharacterized protein</fullName>
    </submittedName>
</protein>
<keyword evidence="2" id="KW-1185">Reference proteome</keyword>
<gene>
    <name evidence="1" type="ORF">ERUC_LOCUS20614</name>
</gene>
<evidence type="ECO:0000313" key="2">
    <source>
        <dbReference type="Proteomes" id="UP001642260"/>
    </source>
</evidence>
<name>A0ABC8KBC0_ERUVS</name>
<comment type="caution">
    <text evidence="1">The sequence shown here is derived from an EMBL/GenBank/DDBJ whole genome shotgun (WGS) entry which is preliminary data.</text>
</comment>
<proteinExistence type="predicted"/>
<dbReference type="EMBL" id="CAKOAT010198822">
    <property type="protein sequence ID" value="CAH8354859.1"/>
    <property type="molecule type" value="Genomic_DNA"/>
</dbReference>
<dbReference type="AlphaFoldDB" id="A0ABC8KBC0"/>
<reference evidence="1 2" key="1">
    <citation type="submission" date="2022-03" db="EMBL/GenBank/DDBJ databases">
        <authorList>
            <person name="Macdonald S."/>
            <person name="Ahmed S."/>
            <person name="Newling K."/>
        </authorList>
    </citation>
    <scope>NUCLEOTIDE SEQUENCE [LARGE SCALE GENOMIC DNA]</scope>
</reference>